<keyword evidence="3" id="KW-1185">Reference proteome</keyword>
<sequence>MTASSPWPWPSSSLLQLAAGANGAAPTPIIAACHRHTIIDFRFEEACLLWWRHSKCLLPTAYIVQHAHPHSHPHSLTDTSCKTRSTSHCPLHTLSAARRSLNALTSSARNVHTHTTRRSPSTPATRTTRRPPVPEKSSRLSRVFTNQDEQTDPEEMTSLQAGKTDDSYIHWQQQCPEKAFLQKEVAPLATQLARWGRLGHDRNRARFYAAEIVEGVEGLPARGPRRAHLIQHCPEAPPVDLVAVKDADAQVATLKGADEARAVMGDVSDGAEAAASAMASGGTKRKGQETSCQGTVVGRGPEPRFSERRHACAEAPAAAACEATGGGWCSVIRVWARAVGTGAKREWQQAAGRERAAHHVFSLNSASFKGGKRREWRGDGSEEESEEEEEDFKDVDVKLELETRADADELVDPLRRLRHAYPIARPHRSPPAACDLPPAARRTRPRHAQCVWDDRLERIRGVQPLSADEHLAS</sequence>
<accession>A0AAD6Y7Z7</accession>
<evidence type="ECO:0000313" key="2">
    <source>
        <dbReference type="EMBL" id="KAJ7198703.1"/>
    </source>
</evidence>
<dbReference type="EMBL" id="JARJCW010000071">
    <property type="protein sequence ID" value="KAJ7198703.1"/>
    <property type="molecule type" value="Genomic_DNA"/>
</dbReference>
<feature type="region of interest" description="Disordered" evidence="1">
    <location>
        <begin position="107"/>
        <end position="157"/>
    </location>
</feature>
<protein>
    <submittedName>
        <fullName evidence="2">Uncharacterized protein</fullName>
    </submittedName>
</protein>
<comment type="caution">
    <text evidence="2">The sequence shown here is derived from an EMBL/GenBank/DDBJ whole genome shotgun (WGS) entry which is preliminary data.</text>
</comment>
<reference evidence="2" key="1">
    <citation type="submission" date="2023-03" db="EMBL/GenBank/DDBJ databases">
        <title>Massive genome expansion in bonnet fungi (Mycena s.s.) driven by repeated elements and novel gene families across ecological guilds.</title>
        <authorList>
            <consortium name="Lawrence Berkeley National Laboratory"/>
            <person name="Harder C.B."/>
            <person name="Miyauchi S."/>
            <person name="Viragh M."/>
            <person name="Kuo A."/>
            <person name="Thoen E."/>
            <person name="Andreopoulos B."/>
            <person name="Lu D."/>
            <person name="Skrede I."/>
            <person name="Drula E."/>
            <person name="Henrissat B."/>
            <person name="Morin E."/>
            <person name="Kohler A."/>
            <person name="Barry K."/>
            <person name="LaButti K."/>
            <person name="Morin E."/>
            <person name="Salamov A."/>
            <person name="Lipzen A."/>
            <person name="Mereny Z."/>
            <person name="Hegedus B."/>
            <person name="Baldrian P."/>
            <person name="Stursova M."/>
            <person name="Weitz H."/>
            <person name="Taylor A."/>
            <person name="Grigoriev I.V."/>
            <person name="Nagy L.G."/>
            <person name="Martin F."/>
            <person name="Kauserud H."/>
        </authorList>
    </citation>
    <scope>NUCLEOTIDE SEQUENCE</scope>
    <source>
        <strain evidence="2">9144</strain>
    </source>
</reference>
<proteinExistence type="predicted"/>
<feature type="region of interest" description="Disordered" evidence="1">
    <location>
        <begin position="275"/>
        <end position="303"/>
    </location>
</feature>
<name>A0AAD6Y7Z7_9AGAR</name>
<organism evidence="2 3">
    <name type="scientific">Mycena pura</name>
    <dbReference type="NCBI Taxonomy" id="153505"/>
    <lineage>
        <taxon>Eukaryota</taxon>
        <taxon>Fungi</taxon>
        <taxon>Dikarya</taxon>
        <taxon>Basidiomycota</taxon>
        <taxon>Agaricomycotina</taxon>
        <taxon>Agaricomycetes</taxon>
        <taxon>Agaricomycetidae</taxon>
        <taxon>Agaricales</taxon>
        <taxon>Marasmiineae</taxon>
        <taxon>Mycenaceae</taxon>
        <taxon>Mycena</taxon>
    </lineage>
</organism>
<gene>
    <name evidence="2" type="ORF">GGX14DRAFT_664802</name>
</gene>
<evidence type="ECO:0000256" key="1">
    <source>
        <dbReference type="SAM" id="MobiDB-lite"/>
    </source>
</evidence>
<dbReference type="AlphaFoldDB" id="A0AAD6Y7Z7"/>
<evidence type="ECO:0000313" key="3">
    <source>
        <dbReference type="Proteomes" id="UP001219525"/>
    </source>
</evidence>
<feature type="region of interest" description="Disordered" evidence="1">
    <location>
        <begin position="370"/>
        <end position="393"/>
    </location>
</feature>
<feature type="region of interest" description="Disordered" evidence="1">
    <location>
        <begin position="427"/>
        <end position="446"/>
    </location>
</feature>
<feature type="compositionally biased region" description="Acidic residues" evidence="1">
    <location>
        <begin position="381"/>
        <end position="393"/>
    </location>
</feature>
<dbReference type="Proteomes" id="UP001219525">
    <property type="component" value="Unassembled WGS sequence"/>
</dbReference>